<evidence type="ECO:0000256" key="1">
    <source>
        <dbReference type="ARBA" id="ARBA00008861"/>
    </source>
</evidence>
<proteinExistence type="inferred from homology"/>
<dbReference type="Gene3D" id="3.10.490.10">
    <property type="entry name" value="Gamma-glutamyl cyclotransferase-like"/>
    <property type="match status" value="1"/>
</dbReference>
<dbReference type="CDD" id="cd06661">
    <property type="entry name" value="GGCT_like"/>
    <property type="match status" value="1"/>
</dbReference>
<dbReference type="InterPro" id="IPR013024">
    <property type="entry name" value="GGCT-like"/>
</dbReference>
<keyword evidence="6" id="KW-1185">Reference proteome</keyword>
<sequence>MTDRPLPFFVYGTLRTGQRNHSHFLGGRCVRIEPAVLAGATLHEGPGYPYVVTDPDLGKQVHGELITVRPDEFAQVLAALDELEGCRPDGTGLYLRLPLPVTVAADPAAAHSERVTAWVYLAGRDQAARLRAHPAPIASGDWTGGR</sequence>
<dbReference type="GO" id="GO:0016740">
    <property type="term" value="F:transferase activity"/>
    <property type="evidence" value="ECO:0007669"/>
    <property type="project" value="UniProtKB-KW"/>
</dbReference>
<dbReference type="AlphaFoldDB" id="A0A7W7VYA4"/>
<dbReference type="RefSeq" id="WP_312897430.1">
    <property type="nucleotide sequence ID" value="NZ_JACHJV010000001.1"/>
</dbReference>
<evidence type="ECO:0000256" key="2">
    <source>
        <dbReference type="PIRSR" id="PIRSR639126-1"/>
    </source>
</evidence>
<dbReference type="PANTHER" id="PTHR12510">
    <property type="entry name" value="TROPONIN C-AKIN-1 PROTEIN"/>
    <property type="match status" value="1"/>
</dbReference>
<gene>
    <name evidence="5" type="ORF">FHR34_005438</name>
</gene>
<comment type="caution">
    <text evidence="5">The sequence shown here is derived from an EMBL/GenBank/DDBJ whole genome shotgun (WGS) entry which is preliminary data.</text>
</comment>
<evidence type="ECO:0000256" key="3">
    <source>
        <dbReference type="RuleBase" id="RU367036"/>
    </source>
</evidence>
<dbReference type="PANTHER" id="PTHR12510:SF4">
    <property type="entry name" value="GAMMA-GLUTAMYLAMINECYCLOTRANSFERASE"/>
    <property type="match status" value="1"/>
</dbReference>
<evidence type="ECO:0000313" key="5">
    <source>
        <dbReference type="EMBL" id="MBB4926445.1"/>
    </source>
</evidence>
<dbReference type="SUPFAM" id="SSF110857">
    <property type="entry name" value="Gamma-glutamyl cyclotransferase-like"/>
    <property type="match status" value="1"/>
</dbReference>
<dbReference type="GO" id="GO:0005829">
    <property type="term" value="C:cytosol"/>
    <property type="evidence" value="ECO:0007669"/>
    <property type="project" value="TreeGrafter"/>
</dbReference>
<protein>
    <recommendedName>
        <fullName evidence="3">Gamma-glutamylcyclotransferase family protein</fullName>
    </recommendedName>
</protein>
<dbReference type="InterPro" id="IPR009288">
    <property type="entry name" value="AIG2-like_dom"/>
</dbReference>
<accession>A0A7W7VYA4</accession>
<dbReference type="GO" id="GO:0061929">
    <property type="term" value="F:gamma-glutamylaminecyclotransferase activity"/>
    <property type="evidence" value="ECO:0007669"/>
    <property type="project" value="InterPro"/>
</dbReference>
<evidence type="ECO:0000313" key="6">
    <source>
        <dbReference type="Proteomes" id="UP000540506"/>
    </source>
</evidence>
<evidence type="ECO:0000259" key="4">
    <source>
        <dbReference type="Pfam" id="PF06094"/>
    </source>
</evidence>
<reference evidence="5 6" key="1">
    <citation type="submission" date="2020-08" db="EMBL/GenBank/DDBJ databases">
        <title>Sequencing the genomes of 1000 actinobacteria strains.</title>
        <authorList>
            <person name="Klenk H.-P."/>
        </authorList>
    </citation>
    <scope>NUCLEOTIDE SEQUENCE [LARGE SCALE GENOMIC DNA]</scope>
    <source>
        <strain evidence="5 6">DSM 41654</strain>
    </source>
</reference>
<name>A0A7W7VYA4_KITKI</name>
<comment type="similarity">
    <text evidence="1 3">Belongs to the gamma-glutamylcyclotransferase family.</text>
</comment>
<dbReference type="EMBL" id="JACHJV010000001">
    <property type="protein sequence ID" value="MBB4926445.1"/>
    <property type="molecule type" value="Genomic_DNA"/>
</dbReference>
<dbReference type="InterPro" id="IPR036568">
    <property type="entry name" value="GGCT-like_sf"/>
</dbReference>
<organism evidence="5 6">
    <name type="scientific">Kitasatospora kifunensis</name>
    <name type="common">Streptomyces kifunensis</name>
    <dbReference type="NCBI Taxonomy" id="58351"/>
    <lineage>
        <taxon>Bacteria</taxon>
        <taxon>Bacillati</taxon>
        <taxon>Actinomycetota</taxon>
        <taxon>Actinomycetes</taxon>
        <taxon>Kitasatosporales</taxon>
        <taxon>Streptomycetaceae</taxon>
        <taxon>Kitasatospora</taxon>
    </lineage>
</organism>
<feature type="active site" description="Proton acceptor" evidence="2">
    <location>
        <position position="84"/>
    </location>
</feature>
<dbReference type="Proteomes" id="UP000540506">
    <property type="component" value="Unassembled WGS sequence"/>
</dbReference>
<keyword evidence="5" id="KW-0808">Transferase</keyword>
<dbReference type="InterPro" id="IPR039126">
    <property type="entry name" value="GGACT"/>
</dbReference>
<dbReference type="Pfam" id="PF06094">
    <property type="entry name" value="GGACT"/>
    <property type="match status" value="1"/>
</dbReference>
<feature type="domain" description="Gamma-glutamylcyclotransferase AIG2-like" evidence="4">
    <location>
        <begin position="8"/>
        <end position="143"/>
    </location>
</feature>